<feature type="compositionally biased region" description="Polar residues" evidence="1">
    <location>
        <begin position="1"/>
        <end position="11"/>
    </location>
</feature>
<evidence type="ECO:0000313" key="2">
    <source>
        <dbReference type="EMBL" id="RDL37537.1"/>
    </source>
</evidence>
<feature type="compositionally biased region" description="Basic and acidic residues" evidence="1">
    <location>
        <begin position="304"/>
        <end position="317"/>
    </location>
</feature>
<evidence type="ECO:0000256" key="1">
    <source>
        <dbReference type="SAM" id="MobiDB-lite"/>
    </source>
</evidence>
<protein>
    <submittedName>
        <fullName evidence="2">Uncharacterized protein</fullName>
    </submittedName>
</protein>
<comment type="caution">
    <text evidence="2">The sequence shown here is derived from an EMBL/GenBank/DDBJ whole genome shotgun (WGS) entry which is preliminary data.</text>
</comment>
<dbReference type="AlphaFoldDB" id="A0A370TPS3"/>
<evidence type="ECO:0000313" key="3">
    <source>
        <dbReference type="Proteomes" id="UP000254866"/>
    </source>
</evidence>
<feature type="region of interest" description="Disordered" evidence="1">
    <location>
        <begin position="61"/>
        <end position="85"/>
    </location>
</feature>
<organism evidence="2 3">
    <name type="scientific">Venustampulla echinocandica</name>
    <dbReference type="NCBI Taxonomy" id="2656787"/>
    <lineage>
        <taxon>Eukaryota</taxon>
        <taxon>Fungi</taxon>
        <taxon>Dikarya</taxon>
        <taxon>Ascomycota</taxon>
        <taxon>Pezizomycotina</taxon>
        <taxon>Leotiomycetes</taxon>
        <taxon>Helotiales</taxon>
        <taxon>Pleuroascaceae</taxon>
        <taxon>Venustampulla</taxon>
    </lineage>
</organism>
<keyword evidence="3" id="KW-1185">Reference proteome</keyword>
<gene>
    <name evidence="2" type="ORF">BP5553_04970</name>
</gene>
<feature type="compositionally biased region" description="Polar residues" evidence="1">
    <location>
        <begin position="262"/>
        <end position="273"/>
    </location>
</feature>
<dbReference type="EMBL" id="NPIC01000003">
    <property type="protein sequence ID" value="RDL37537.1"/>
    <property type="molecule type" value="Genomic_DNA"/>
</dbReference>
<proteinExistence type="predicted"/>
<feature type="region of interest" description="Disordered" evidence="1">
    <location>
        <begin position="128"/>
        <end position="190"/>
    </location>
</feature>
<sequence>MASNLSPSLRNTIRGPRTPEFRKGLSLRTAAEDGLGAHSTGVDLIIDGVSYPYVPQDRQLSERVYYDDSPPYRPKSKPMSMQGELHQWHTENGRLVPKLVLEPSARDDEISRRGLDYDSVEVERINLSSDEVDRGRTRTSRRRRDNSSTPQQPGRGDGSTSGSDSGSDVGDRRSLASSQPTTTLSSDVSTNAFRKVAQKLGGRNLDLVMKDRGRNPGDTSLMMSTISRDNTTEEDARNAHLLAGFGHPKKQFLFGGPPQHGEQASRQPSVPTHTRSRSRHALGYEADDSEDDHWGSTSSKRISSRHEAEWDTRKQKDAMHLESAARYIEAAKRKATPAVP</sequence>
<dbReference type="Proteomes" id="UP000254866">
    <property type="component" value="Unassembled WGS sequence"/>
</dbReference>
<name>A0A370TPS3_9HELO</name>
<reference evidence="2 3" key="1">
    <citation type="journal article" date="2018" name="IMA Fungus">
        <title>IMA Genome-F 9: Draft genome sequence of Annulohypoxylon stygium, Aspergillus mulundensis, Berkeleyomyces basicola (syn. Thielaviopsis basicola), Ceratocystis smalleyi, two Cercospora beticola strains, Coleophoma cylindrospora, Fusarium fracticaudum, Phialophora cf. hyalina, and Morchella septimelata.</title>
        <authorList>
            <person name="Wingfield B.D."/>
            <person name="Bills G.F."/>
            <person name="Dong Y."/>
            <person name="Huang W."/>
            <person name="Nel W.J."/>
            <person name="Swalarsk-Parry B.S."/>
            <person name="Vaghefi N."/>
            <person name="Wilken P.M."/>
            <person name="An Z."/>
            <person name="de Beer Z.W."/>
            <person name="De Vos L."/>
            <person name="Chen L."/>
            <person name="Duong T.A."/>
            <person name="Gao Y."/>
            <person name="Hammerbacher A."/>
            <person name="Kikkert J.R."/>
            <person name="Li Y."/>
            <person name="Li H."/>
            <person name="Li K."/>
            <person name="Li Q."/>
            <person name="Liu X."/>
            <person name="Ma X."/>
            <person name="Naidoo K."/>
            <person name="Pethybridge S.J."/>
            <person name="Sun J."/>
            <person name="Steenkamp E.T."/>
            <person name="van der Nest M.A."/>
            <person name="van Wyk S."/>
            <person name="Wingfield M.J."/>
            <person name="Xiong C."/>
            <person name="Yue Q."/>
            <person name="Zhang X."/>
        </authorList>
    </citation>
    <scope>NUCLEOTIDE SEQUENCE [LARGE SCALE GENOMIC DNA]</scope>
    <source>
        <strain evidence="2 3">BP 5553</strain>
    </source>
</reference>
<dbReference type="RefSeq" id="XP_031870193.1">
    <property type="nucleotide sequence ID" value="XM_032013593.1"/>
</dbReference>
<feature type="region of interest" description="Disordered" evidence="1">
    <location>
        <begin position="252"/>
        <end position="317"/>
    </location>
</feature>
<accession>A0A370TPS3</accession>
<feature type="compositionally biased region" description="Polar residues" evidence="1">
    <location>
        <begin position="175"/>
        <end position="190"/>
    </location>
</feature>
<feature type="compositionally biased region" description="Low complexity" evidence="1">
    <location>
        <begin position="158"/>
        <end position="168"/>
    </location>
</feature>
<feature type="region of interest" description="Disordered" evidence="1">
    <location>
        <begin position="1"/>
        <end position="22"/>
    </location>
</feature>
<dbReference type="GeneID" id="43597819"/>